<feature type="domain" description="RuvB-like AAA-lid" evidence="6">
    <location>
        <begin position="259"/>
        <end position="324"/>
    </location>
</feature>
<dbReference type="GO" id="GO:0016787">
    <property type="term" value="F:hydrolase activity"/>
    <property type="evidence" value="ECO:0007669"/>
    <property type="project" value="UniProtKB-KW"/>
</dbReference>
<dbReference type="InterPro" id="IPR027238">
    <property type="entry name" value="RuvB-like"/>
</dbReference>
<dbReference type="EC" id="3.6.4.12" evidence="4"/>
<evidence type="ECO:0000259" key="6">
    <source>
        <dbReference type="Pfam" id="PF17856"/>
    </source>
</evidence>
<evidence type="ECO:0000256" key="2">
    <source>
        <dbReference type="ARBA" id="ARBA00022801"/>
    </source>
</evidence>
<dbReference type="Proteomes" id="UP000887574">
    <property type="component" value="Unplaced"/>
</dbReference>
<evidence type="ECO:0000256" key="4">
    <source>
        <dbReference type="RuleBase" id="RU363048"/>
    </source>
</evidence>
<feature type="domain" description="TIP49 P-loop" evidence="5">
    <location>
        <begin position="25"/>
        <end position="184"/>
    </location>
</feature>
<dbReference type="AlphaFoldDB" id="A0A915D0F0"/>
<dbReference type="Gene3D" id="1.10.8.60">
    <property type="match status" value="1"/>
</dbReference>
<dbReference type="GO" id="GO:0003678">
    <property type="term" value="F:DNA helicase activity"/>
    <property type="evidence" value="ECO:0007669"/>
    <property type="project" value="UniProtKB-EC"/>
</dbReference>
<evidence type="ECO:0000256" key="3">
    <source>
        <dbReference type="ARBA" id="ARBA00022840"/>
    </source>
</evidence>
<dbReference type="Pfam" id="PF17856">
    <property type="entry name" value="TIP49_C"/>
    <property type="match status" value="1"/>
</dbReference>
<proteinExistence type="inferred from homology"/>
<keyword evidence="4" id="KW-0347">Helicase</keyword>
<accession>A0A915D0F0</accession>
<dbReference type="InterPro" id="IPR010339">
    <property type="entry name" value="TIP49_P-loop"/>
</dbReference>
<comment type="similarity">
    <text evidence="4">Belongs to the RuvB family.</text>
</comment>
<keyword evidence="1 4" id="KW-0547">Nucleotide-binding</keyword>
<protein>
    <recommendedName>
        <fullName evidence="4">RuvB-like helicase</fullName>
        <ecNumber evidence="4">3.6.4.12</ecNumber>
    </recommendedName>
</protein>
<dbReference type="SUPFAM" id="SSF50249">
    <property type="entry name" value="Nucleic acid-binding proteins"/>
    <property type="match status" value="1"/>
</dbReference>
<evidence type="ECO:0000259" key="5">
    <source>
        <dbReference type="Pfam" id="PF06068"/>
    </source>
</evidence>
<organism evidence="7 8">
    <name type="scientific">Ditylenchus dipsaci</name>
    <dbReference type="NCBI Taxonomy" id="166011"/>
    <lineage>
        <taxon>Eukaryota</taxon>
        <taxon>Metazoa</taxon>
        <taxon>Ecdysozoa</taxon>
        <taxon>Nematoda</taxon>
        <taxon>Chromadorea</taxon>
        <taxon>Rhabditida</taxon>
        <taxon>Tylenchina</taxon>
        <taxon>Tylenchomorpha</taxon>
        <taxon>Sphaerularioidea</taxon>
        <taxon>Anguinidae</taxon>
        <taxon>Anguininae</taxon>
        <taxon>Ditylenchus</taxon>
    </lineage>
</organism>
<dbReference type="SUPFAM" id="SSF52540">
    <property type="entry name" value="P-loop containing nucleoside triphosphate hydrolases"/>
    <property type="match status" value="1"/>
</dbReference>
<dbReference type="GO" id="GO:0005524">
    <property type="term" value="F:ATP binding"/>
    <property type="evidence" value="ECO:0007669"/>
    <property type="project" value="UniProtKB-KW"/>
</dbReference>
<keyword evidence="2 4" id="KW-0378">Hydrolase</keyword>
<dbReference type="InterPro" id="IPR041048">
    <property type="entry name" value="RuvB-like_C"/>
</dbReference>
<dbReference type="WBParaSite" id="jg1460">
    <property type="protein sequence ID" value="jg1460"/>
    <property type="gene ID" value="jg1460"/>
</dbReference>
<dbReference type="PANTHER" id="PTHR11093">
    <property type="entry name" value="RUVB-RELATED REPTIN AND PONTIN"/>
    <property type="match status" value="1"/>
</dbReference>
<keyword evidence="4" id="KW-0805">Transcription regulation</keyword>
<reference evidence="8" key="1">
    <citation type="submission" date="2022-11" db="UniProtKB">
        <authorList>
            <consortium name="WormBaseParasite"/>
        </authorList>
    </citation>
    <scope>IDENTIFICATION</scope>
</reference>
<dbReference type="Pfam" id="PF06068">
    <property type="entry name" value="TIP49"/>
    <property type="match status" value="2"/>
</dbReference>
<keyword evidence="3 4" id="KW-0067">ATP-binding</keyword>
<dbReference type="Gene3D" id="3.40.50.300">
    <property type="entry name" value="P-loop containing nucleotide triphosphate hydrolases"/>
    <property type="match status" value="1"/>
</dbReference>
<sequence>MLNTANGFAFRCPFQMCFATKSIERTGAHSHIRGLGLKENLEPLWSSDGMVGQSVARSAAGLIVRMIKDERIAGRALLITGDPGTGKTAVAMGISKAIGDDTPFVSISASEVFSVDVSKTEALMQAFRRAIGIRIKEETEVLEGEVVQVEVDRPASGVGPKVGKLTLKTTDMEAIYDIGNKMGSGKITKMIQKRVENTQTVSLHDIDAINSRSHGYLAVFSGDTGEIKNEVREQINKKVTEWRQENKAQSFRNNELKEILTIRANDENVEVEDDAFEVLQRISKDSSLRYAIQLISVADVIRQRRKGEKVSPADLKKCFGLFMDVKRCKNQLKTNKGDFINDE</sequence>
<keyword evidence="4" id="KW-0804">Transcription</keyword>
<dbReference type="FunFam" id="3.40.50.300:FF:002221">
    <property type="entry name" value="RuvB-like 2"/>
    <property type="match status" value="1"/>
</dbReference>
<dbReference type="InterPro" id="IPR027417">
    <property type="entry name" value="P-loop_NTPase"/>
</dbReference>
<keyword evidence="4" id="KW-0539">Nucleus</keyword>
<comment type="catalytic activity">
    <reaction evidence="4">
        <text>ATP + H2O = ADP + phosphate + H(+)</text>
        <dbReference type="Rhea" id="RHEA:13065"/>
        <dbReference type="ChEBI" id="CHEBI:15377"/>
        <dbReference type="ChEBI" id="CHEBI:15378"/>
        <dbReference type="ChEBI" id="CHEBI:30616"/>
        <dbReference type="ChEBI" id="CHEBI:43474"/>
        <dbReference type="ChEBI" id="CHEBI:456216"/>
        <dbReference type="EC" id="3.6.4.12"/>
    </reaction>
</comment>
<dbReference type="InterPro" id="IPR012340">
    <property type="entry name" value="NA-bd_OB-fold"/>
</dbReference>
<keyword evidence="7" id="KW-1185">Reference proteome</keyword>
<evidence type="ECO:0000313" key="7">
    <source>
        <dbReference type="Proteomes" id="UP000887574"/>
    </source>
</evidence>
<evidence type="ECO:0000313" key="8">
    <source>
        <dbReference type="WBParaSite" id="jg1460"/>
    </source>
</evidence>
<evidence type="ECO:0000256" key="1">
    <source>
        <dbReference type="ARBA" id="ARBA00022741"/>
    </source>
</evidence>
<name>A0A915D0F0_9BILA</name>
<feature type="domain" description="TIP49 P-loop" evidence="5">
    <location>
        <begin position="191"/>
        <end position="249"/>
    </location>
</feature>